<name>A0A401H231_9APHY</name>
<sequence>MRAAAQTCLDQVVEVLSVEALDDHDVATIQIDDGDPEWEDDLINVIELEDWGDMRQKARNKKKSLSAGLWCWLAYREMYLEELI</sequence>
<dbReference type="GeneID" id="38785391"/>
<comment type="caution">
    <text evidence="1">The sequence shown here is derived from an EMBL/GenBank/DDBJ whole genome shotgun (WGS) entry which is preliminary data.</text>
</comment>
<reference evidence="1 2" key="1">
    <citation type="journal article" date="2018" name="Sci. Rep.">
        <title>Genome sequence of the cauliflower mushroom Sparassis crispa (Hanabiratake) and its association with beneficial usage.</title>
        <authorList>
            <person name="Kiyama R."/>
            <person name="Furutani Y."/>
            <person name="Kawaguchi K."/>
            <person name="Nakanishi T."/>
        </authorList>
    </citation>
    <scope>NUCLEOTIDE SEQUENCE [LARGE SCALE GENOMIC DNA]</scope>
</reference>
<organism evidence="1 2">
    <name type="scientific">Sparassis crispa</name>
    <dbReference type="NCBI Taxonomy" id="139825"/>
    <lineage>
        <taxon>Eukaryota</taxon>
        <taxon>Fungi</taxon>
        <taxon>Dikarya</taxon>
        <taxon>Basidiomycota</taxon>
        <taxon>Agaricomycotina</taxon>
        <taxon>Agaricomycetes</taxon>
        <taxon>Polyporales</taxon>
        <taxon>Sparassidaceae</taxon>
        <taxon>Sparassis</taxon>
    </lineage>
</organism>
<gene>
    <name evidence="1" type="ORF">SCP_1302900</name>
</gene>
<protein>
    <submittedName>
        <fullName evidence="1">Uncharacterized protein</fullName>
    </submittedName>
</protein>
<dbReference type="EMBL" id="BFAD01000013">
    <property type="protein sequence ID" value="GBE88474.1"/>
    <property type="molecule type" value="Genomic_DNA"/>
</dbReference>
<evidence type="ECO:0000313" key="1">
    <source>
        <dbReference type="EMBL" id="GBE88474.1"/>
    </source>
</evidence>
<dbReference type="InParanoid" id="A0A401H231"/>
<dbReference type="Proteomes" id="UP000287166">
    <property type="component" value="Unassembled WGS sequence"/>
</dbReference>
<evidence type="ECO:0000313" key="2">
    <source>
        <dbReference type="Proteomes" id="UP000287166"/>
    </source>
</evidence>
<proteinExistence type="predicted"/>
<dbReference type="AlphaFoldDB" id="A0A401H231"/>
<accession>A0A401H231</accession>
<dbReference type="RefSeq" id="XP_027619387.1">
    <property type="nucleotide sequence ID" value="XM_027763586.1"/>
</dbReference>
<keyword evidence="2" id="KW-1185">Reference proteome</keyword>